<dbReference type="SUPFAM" id="SSF56784">
    <property type="entry name" value="HAD-like"/>
    <property type="match status" value="1"/>
</dbReference>
<dbReference type="InterPro" id="IPR011949">
    <property type="entry name" value="HAD-SF_hydro_IA_REG-2-like"/>
</dbReference>
<keyword evidence="2" id="KW-1185">Reference proteome</keyword>
<keyword evidence="1" id="KW-0378">Hydrolase</keyword>
<accession>A0ABS5Y3I3</accession>
<dbReference type="GO" id="GO:0016787">
    <property type="term" value="F:hydrolase activity"/>
    <property type="evidence" value="ECO:0007669"/>
    <property type="project" value="UniProtKB-KW"/>
</dbReference>
<dbReference type="SFLD" id="SFLDG01129">
    <property type="entry name" value="C1.5:_HAD__Beta-PGM__Phosphata"/>
    <property type="match status" value="1"/>
</dbReference>
<dbReference type="Proteomes" id="UP001196661">
    <property type="component" value="Unassembled WGS sequence"/>
</dbReference>
<organism evidence="1 2">
    <name type="scientific">Leptothoe kymatousa TAU-MAC 1615</name>
    <dbReference type="NCBI Taxonomy" id="2364775"/>
    <lineage>
        <taxon>Bacteria</taxon>
        <taxon>Bacillati</taxon>
        <taxon>Cyanobacteriota</taxon>
        <taxon>Cyanophyceae</taxon>
        <taxon>Nodosilineales</taxon>
        <taxon>Cymatolegaceae</taxon>
        <taxon>Leptothoe</taxon>
        <taxon>Leptothoe kymatousa</taxon>
    </lineage>
</organism>
<dbReference type="RefSeq" id="WP_215618258.1">
    <property type="nucleotide sequence ID" value="NZ_JADOER010000007.1"/>
</dbReference>
<gene>
    <name evidence="1" type="ORF">IXB28_09130</name>
</gene>
<dbReference type="EMBL" id="JADOER010000007">
    <property type="protein sequence ID" value="MBT9312366.1"/>
    <property type="molecule type" value="Genomic_DNA"/>
</dbReference>
<dbReference type="InterPro" id="IPR051828">
    <property type="entry name" value="HAD-like_hydrolase_domain"/>
</dbReference>
<sequence length="225" mass="24926">MSQPKVIFIDAVGTLFGVKGSVGEVYQSLAQKAGVTASAPDLDQAFYQSFANANAMAFPDTPPVKIPYLEYQWWLAIAEETFQRAGIFHQFTDFETFFEGVYQHFATATPWEVYPDTVQSLQRWQQLGISLGIISNFDSRIYSVLDALNLRHYFQTITISTEAGAAKPNPLIFTTALQKHGCNPQAAWHIGDSRQDDIQGAKAAGIHGIWIKRPKQAAIQSPTAP</sequence>
<name>A0ABS5Y3I3_9CYAN</name>
<dbReference type="InterPro" id="IPR006439">
    <property type="entry name" value="HAD-SF_hydro_IA"/>
</dbReference>
<evidence type="ECO:0000313" key="1">
    <source>
        <dbReference type="EMBL" id="MBT9312366.1"/>
    </source>
</evidence>
<reference evidence="1 2" key="1">
    <citation type="journal article" date="2021" name="Mar. Drugs">
        <title>Genome Reduction and Secondary Metabolism of the Marine Sponge-Associated Cyanobacterium Leptothoe.</title>
        <authorList>
            <person name="Konstantinou D."/>
            <person name="Popin R.V."/>
            <person name="Fewer D.P."/>
            <person name="Sivonen K."/>
            <person name="Gkelis S."/>
        </authorList>
    </citation>
    <scope>NUCLEOTIDE SEQUENCE [LARGE SCALE GENOMIC DNA]</scope>
    <source>
        <strain evidence="1 2">TAU-MAC 1615</strain>
    </source>
</reference>
<dbReference type="PANTHER" id="PTHR46191">
    <property type="match status" value="1"/>
</dbReference>
<dbReference type="Gene3D" id="3.40.50.1000">
    <property type="entry name" value="HAD superfamily/HAD-like"/>
    <property type="match status" value="1"/>
</dbReference>
<proteinExistence type="predicted"/>
<dbReference type="NCBIfam" id="TIGR01509">
    <property type="entry name" value="HAD-SF-IA-v3"/>
    <property type="match status" value="1"/>
</dbReference>
<dbReference type="SFLD" id="SFLDS00003">
    <property type="entry name" value="Haloacid_Dehalogenase"/>
    <property type="match status" value="1"/>
</dbReference>
<dbReference type="InterPro" id="IPR044924">
    <property type="entry name" value="HAD-SF_hydro_IA_REG-2-like_cap"/>
</dbReference>
<dbReference type="PRINTS" id="PR00413">
    <property type="entry name" value="HADHALOGNASE"/>
</dbReference>
<protein>
    <submittedName>
        <fullName evidence="1">HAD family hydrolase</fullName>
    </submittedName>
</protein>
<evidence type="ECO:0000313" key="2">
    <source>
        <dbReference type="Proteomes" id="UP001196661"/>
    </source>
</evidence>
<dbReference type="Gene3D" id="1.10.150.720">
    <property type="entry name" value="Haloacid dehalogenase-like hydrolase"/>
    <property type="match status" value="1"/>
</dbReference>
<dbReference type="InterPro" id="IPR036412">
    <property type="entry name" value="HAD-like_sf"/>
</dbReference>
<dbReference type="InterPro" id="IPR023214">
    <property type="entry name" value="HAD_sf"/>
</dbReference>
<dbReference type="Pfam" id="PF00702">
    <property type="entry name" value="Hydrolase"/>
    <property type="match status" value="1"/>
</dbReference>
<dbReference type="CDD" id="cd16415">
    <property type="entry name" value="HAD_dREG-2_like"/>
    <property type="match status" value="1"/>
</dbReference>
<dbReference type="PANTHER" id="PTHR46191:SF2">
    <property type="entry name" value="HALOACID DEHALOGENASE-LIKE HYDROLASE DOMAIN-CONTAINING PROTEIN 3"/>
    <property type="match status" value="1"/>
</dbReference>
<comment type="caution">
    <text evidence="1">The sequence shown here is derived from an EMBL/GenBank/DDBJ whole genome shotgun (WGS) entry which is preliminary data.</text>
</comment>
<dbReference type="NCBIfam" id="TIGR01549">
    <property type="entry name" value="HAD-SF-IA-v1"/>
    <property type="match status" value="1"/>
</dbReference>
<dbReference type="NCBIfam" id="TIGR02252">
    <property type="entry name" value="DREG-2"/>
    <property type="match status" value="1"/>
</dbReference>